<feature type="region of interest" description="Disordered" evidence="1">
    <location>
        <begin position="37"/>
        <end position="78"/>
    </location>
</feature>
<dbReference type="EMBL" id="CP017554">
    <property type="protein sequence ID" value="AOW01737.1"/>
    <property type="molecule type" value="Genomic_DNA"/>
</dbReference>
<proteinExistence type="predicted"/>
<reference evidence="2 3" key="1">
    <citation type="journal article" date="2016" name="PLoS ONE">
        <title>Sequence Assembly of Yarrowia lipolytica Strain W29/CLIB89 Shows Transposable Element Diversity.</title>
        <authorList>
            <person name="Magnan C."/>
            <person name="Yu J."/>
            <person name="Chang I."/>
            <person name="Jahn E."/>
            <person name="Kanomata Y."/>
            <person name="Wu J."/>
            <person name="Zeller M."/>
            <person name="Oakes M."/>
            <person name="Baldi P."/>
            <person name="Sandmeyer S."/>
        </authorList>
    </citation>
    <scope>NUCLEOTIDE SEQUENCE [LARGE SCALE GENOMIC DNA]</scope>
    <source>
        <strain evidence="3">CLIB89(W29)</strain>
    </source>
</reference>
<dbReference type="GeneID" id="94582746"/>
<protein>
    <submittedName>
        <fullName evidence="2">Uncharacterized protein</fullName>
    </submittedName>
</protein>
<evidence type="ECO:0000256" key="1">
    <source>
        <dbReference type="SAM" id="MobiDB-lite"/>
    </source>
</evidence>
<gene>
    <name evidence="2" type="ORF">YALI1_B20145g</name>
</gene>
<feature type="compositionally biased region" description="Basic and acidic residues" evidence="1">
    <location>
        <begin position="57"/>
        <end position="74"/>
    </location>
</feature>
<name>A0A1D8N7W7_YARLL</name>
<organism evidence="2 3">
    <name type="scientific">Yarrowia lipolytica</name>
    <name type="common">Candida lipolytica</name>
    <dbReference type="NCBI Taxonomy" id="4952"/>
    <lineage>
        <taxon>Eukaryota</taxon>
        <taxon>Fungi</taxon>
        <taxon>Dikarya</taxon>
        <taxon>Ascomycota</taxon>
        <taxon>Saccharomycotina</taxon>
        <taxon>Dipodascomycetes</taxon>
        <taxon>Dipodascales</taxon>
        <taxon>Dipodascales incertae sedis</taxon>
        <taxon>Yarrowia</taxon>
    </lineage>
</organism>
<evidence type="ECO:0000313" key="3">
    <source>
        <dbReference type="Proteomes" id="UP000182444"/>
    </source>
</evidence>
<evidence type="ECO:0000313" key="2">
    <source>
        <dbReference type="EMBL" id="AOW01737.1"/>
    </source>
</evidence>
<dbReference type="RefSeq" id="XP_068138198.1">
    <property type="nucleotide sequence ID" value="XM_068282097.1"/>
</dbReference>
<accession>A0A1D8N7W7</accession>
<sequence>MTDLLRLGHMKDSFVALHTVVCMPFMHGVTSVASTVERGGVGGGASSSSSRRREKSKKVETTDKKLHRQEDQNHKSPHLKKKFVRRRRHFWGTRCTHSHSPQTRVAQCVWSASDYPIGYVCYLSGASRWEHTAKEWLLTWVADLHTGG</sequence>
<dbReference type="AlphaFoldDB" id="A0A1D8N7W7"/>
<dbReference type="Proteomes" id="UP000182444">
    <property type="component" value="Chromosome 1B"/>
</dbReference>
<dbReference type="VEuPathDB" id="FungiDB:YALI1_B20145g"/>